<dbReference type="KEGG" id="vg:65128432"/>
<keyword evidence="2" id="KW-1185">Reference proteome</keyword>
<name>A0A7M1RY87_9CAUD</name>
<evidence type="ECO:0000313" key="1">
    <source>
        <dbReference type="EMBL" id="QOR57980.1"/>
    </source>
</evidence>
<accession>A0A7M1RY87</accession>
<reference evidence="1 2" key="1">
    <citation type="submission" date="2020-07" db="EMBL/GenBank/DDBJ databases">
        <title>Taxonomic proposal: Crassvirales, a new order of highly abundant and diverse bacterial viruses.</title>
        <authorList>
            <person name="Shkoporov A.N."/>
            <person name="Stockdale S.R."/>
            <person name="Guerin E."/>
            <person name="Ross R.P."/>
            <person name="Hill C."/>
        </authorList>
    </citation>
    <scope>NUCLEOTIDE SEQUENCE [LARGE SCALE GENOMIC DNA]</scope>
</reference>
<dbReference type="RefSeq" id="YP_010110138.1">
    <property type="nucleotide sequence ID" value="NC_055868.1"/>
</dbReference>
<sequence>MDTVNYVNKVGKLVNDSTKYNVKLDRTSIENVVLISHFGDLVKQISADTKLTEEQKTKTLKKVNRYINCLKKQMNFYPEKNIASDCILTEVEEHIIQE</sequence>
<evidence type="ECO:0000313" key="2">
    <source>
        <dbReference type="Proteomes" id="UP000593838"/>
    </source>
</evidence>
<organism evidence="1 2">
    <name type="scientific">uncultured phage cr50_1</name>
    <dbReference type="NCBI Taxonomy" id="2772059"/>
    <lineage>
        <taxon>Viruses</taxon>
        <taxon>Duplodnaviria</taxon>
        <taxon>Heunggongvirae</taxon>
        <taxon>Uroviricota</taxon>
        <taxon>Caudoviricetes</taxon>
        <taxon>Crassvirales</taxon>
        <taxon>Suoliviridae</taxon>
        <taxon>Boorivirinae</taxon>
        <taxon>Cohcovirus</taxon>
        <taxon>Cohcovirus hiberniae</taxon>
    </lineage>
</organism>
<dbReference type="EMBL" id="MT774375">
    <property type="protein sequence ID" value="QOR57980.1"/>
    <property type="molecule type" value="Genomic_DNA"/>
</dbReference>
<dbReference type="GeneID" id="65128432"/>
<dbReference type="Proteomes" id="UP000593838">
    <property type="component" value="Segment"/>
</dbReference>
<protein>
    <submittedName>
        <fullName evidence="1">Uncharacterized protein</fullName>
    </submittedName>
</protein>
<proteinExistence type="predicted"/>